<dbReference type="Gene3D" id="1.10.730.10">
    <property type="entry name" value="Isoleucyl-tRNA Synthetase, Domain 1"/>
    <property type="match status" value="1"/>
</dbReference>
<dbReference type="GO" id="GO:0004814">
    <property type="term" value="F:arginine-tRNA ligase activity"/>
    <property type="evidence" value="ECO:0007669"/>
    <property type="project" value="UniProtKB-EC"/>
</dbReference>
<evidence type="ECO:0000256" key="3">
    <source>
        <dbReference type="ARBA" id="ARBA00022741"/>
    </source>
</evidence>
<dbReference type="OrthoDB" id="9803211at2"/>
<feature type="domain" description="DALR anticodon binding" evidence="6">
    <location>
        <begin position="142"/>
        <end position="257"/>
    </location>
</feature>
<dbReference type="PANTHER" id="PTHR11956">
    <property type="entry name" value="ARGINYL-TRNA SYNTHETASE"/>
    <property type="match status" value="1"/>
</dbReference>
<keyword evidence="9" id="KW-1185">Reference proteome</keyword>
<dbReference type="EC" id="6.1.1.19" evidence="1"/>
<evidence type="ECO:0000259" key="7">
    <source>
        <dbReference type="SMART" id="SM01016"/>
    </source>
</evidence>
<dbReference type="GO" id="GO:0005737">
    <property type="term" value="C:cytoplasm"/>
    <property type="evidence" value="ECO:0007669"/>
    <property type="project" value="InterPro"/>
</dbReference>
<dbReference type="Gene3D" id="3.30.1360.70">
    <property type="entry name" value="Arginyl tRNA synthetase N-terminal domain"/>
    <property type="match status" value="1"/>
</dbReference>
<dbReference type="Pfam" id="PF05746">
    <property type="entry name" value="DALR_1"/>
    <property type="match status" value="1"/>
</dbReference>
<sequence length="257" mass="27721">MNPAVLAEKVRAAAVEVLADRGLDSTVLPESVDLRRPNDPAHGDFATALPLRIGSRIGVRPHDFARWLAAALARGDGIDAAEAAGPGFVNLRLTAAAMTGVVADIEARGARYGARPAVAGAWQEVDPDLRERRIRANPVFNVQYAHARACAVVHNSVEFGMDPARADLGLVTHEREGAVIRALREFEVLAADQVARYLERLADALHGWYDTPECRILPQGDEEVAAVHLARLRLSRAVRQVLANGLETVGVSAPERM</sequence>
<dbReference type="InterPro" id="IPR009080">
    <property type="entry name" value="tRNAsynth_Ia_anticodon-bd"/>
</dbReference>
<dbReference type="InterPro" id="IPR005148">
    <property type="entry name" value="Arg-tRNA-synth_N"/>
</dbReference>
<protein>
    <recommendedName>
        <fullName evidence="1">arginine--tRNA ligase</fullName>
        <ecNumber evidence="1">6.1.1.19</ecNumber>
    </recommendedName>
</protein>
<dbReference type="InterPro" id="IPR001278">
    <property type="entry name" value="Arg-tRNA-ligase"/>
</dbReference>
<dbReference type="AlphaFoldDB" id="A0A0N9IDF0"/>
<evidence type="ECO:0000313" key="8">
    <source>
        <dbReference type="EMBL" id="ALG13333.1"/>
    </source>
</evidence>
<keyword evidence="4" id="KW-0067">ATP-binding</keyword>
<organism evidence="8 9">
    <name type="scientific">Kibdelosporangium phytohabitans</name>
    <dbReference type="NCBI Taxonomy" id="860235"/>
    <lineage>
        <taxon>Bacteria</taxon>
        <taxon>Bacillati</taxon>
        <taxon>Actinomycetota</taxon>
        <taxon>Actinomycetes</taxon>
        <taxon>Pseudonocardiales</taxon>
        <taxon>Pseudonocardiaceae</taxon>
        <taxon>Kibdelosporangium</taxon>
    </lineage>
</organism>
<dbReference type="KEGG" id="kphy:AOZ06_46515"/>
<evidence type="ECO:0000313" key="9">
    <source>
        <dbReference type="Proteomes" id="UP000063699"/>
    </source>
</evidence>
<dbReference type="SUPFAM" id="SSF55190">
    <property type="entry name" value="Arginyl-tRNA synthetase (ArgRS), N-terminal 'additional' domain"/>
    <property type="match status" value="1"/>
</dbReference>
<dbReference type="InterPro" id="IPR036695">
    <property type="entry name" value="Arg-tRNA-synth_N_sf"/>
</dbReference>
<evidence type="ECO:0000256" key="4">
    <source>
        <dbReference type="ARBA" id="ARBA00022840"/>
    </source>
</evidence>
<keyword evidence="2" id="KW-0436">Ligase</keyword>
<gene>
    <name evidence="8" type="ORF">AOZ06_46515</name>
</gene>
<evidence type="ECO:0000259" key="6">
    <source>
        <dbReference type="SMART" id="SM00836"/>
    </source>
</evidence>
<dbReference type="SMART" id="SM01016">
    <property type="entry name" value="Arg_tRNA_synt_N"/>
    <property type="match status" value="1"/>
</dbReference>
<accession>A0A0N9IDF0</accession>
<evidence type="ECO:0000256" key="1">
    <source>
        <dbReference type="ARBA" id="ARBA00012837"/>
    </source>
</evidence>
<dbReference type="Proteomes" id="UP000063699">
    <property type="component" value="Chromosome"/>
</dbReference>
<evidence type="ECO:0000256" key="2">
    <source>
        <dbReference type="ARBA" id="ARBA00022598"/>
    </source>
</evidence>
<dbReference type="Pfam" id="PF03485">
    <property type="entry name" value="Arg_tRNA_synt_N"/>
    <property type="match status" value="1"/>
</dbReference>
<dbReference type="EMBL" id="CP012752">
    <property type="protein sequence ID" value="ALG13333.1"/>
    <property type="molecule type" value="Genomic_DNA"/>
</dbReference>
<dbReference type="SUPFAM" id="SSF47323">
    <property type="entry name" value="Anticodon-binding domain of a subclass of class I aminoacyl-tRNA synthetases"/>
    <property type="match status" value="1"/>
</dbReference>
<proteinExistence type="predicted"/>
<comment type="catalytic activity">
    <reaction evidence="5">
        <text>tRNA(Arg) + L-arginine + ATP = L-arginyl-tRNA(Arg) + AMP + diphosphate</text>
        <dbReference type="Rhea" id="RHEA:20301"/>
        <dbReference type="Rhea" id="RHEA-COMP:9658"/>
        <dbReference type="Rhea" id="RHEA-COMP:9673"/>
        <dbReference type="ChEBI" id="CHEBI:30616"/>
        <dbReference type="ChEBI" id="CHEBI:32682"/>
        <dbReference type="ChEBI" id="CHEBI:33019"/>
        <dbReference type="ChEBI" id="CHEBI:78442"/>
        <dbReference type="ChEBI" id="CHEBI:78513"/>
        <dbReference type="ChEBI" id="CHEBI:456215"/>
        <dbReference type="EC" id="6.1.1.19"/>
    </reaction>
</comment>
<dbReference type="STRING" id="860235.AOZ06_46515"/>
<dbReference type="GO" id="GO:0006420">
    <property type="term" value="P:arginyl-tRNA aminoacylation"/>
    <property type="evidence" value="ECO:0007669"/>
    <property type="project" value="InterPro"/>
</dbReference>
<dbReference type="InterPro" id="IPR008909">
    <property type="entry name" value="DALR_anticod-bd"/>
</dbReference>
<dbReference type="SMART" id="SM00836">
    <property type="entry name" value="DALR_1"/>
    <property type="match status" value="1"/>
</dbReference>
<reference evidence="8 9" key="1">
    <citation type="submission" date="2015-07" db="EMBL/GenBank/DDBJ databases">
        <title>Genome sequencing of Kibdelosporangium phytohabitans.</title>
        <authorList>
            <person name="Qin S."/>
            <person name="Xing K."/>
        </authorList>
    </citation>
    <scope>NUCLEOTIDE SEQUENCE [LARGE SCALE GENOMIC DNA]</scope>
    <source>
        <strain evidence="8 9">KLBMP1111</strain>
    </source>
</reference>
<feature type="domain" description="Arginyl tRNA synthetase N-terminal" evidence="7">
    <location>
        <begin position="4"/>
        <end position="93"/>
    </location>
</feature>
<keyword evidence="3" id="KW-0547">Nucleotide-binding</keyword>
<dbReference type="GO" id="GO:0005524">
    <property type="term" value="F:ATP binding"/>
    <property type="evidence" value="ECO:0007669"/>
    <property type="project" value="UniProtKB-KW"/>
</dbReference>
<evidence type="ECO:0000256" key="5">
    <source>
        <dbReference type="ARBA" id="ARBA00049339"/>
    </source>
</evidence>
<name>A0A0N9IDF0_9PSEU</name>
<dbReference type="RefSeq" id="WP_054295222.1">
    <property type="nucleotide sequence ID" value="NZ_CP012752.1"/>
</dbReference>
<dbReference type="PANTHER" id="PTHR11956:SF5">
    <property type="entry name" value="ARGININE--TRNA LIGASE, CYTOPLASMIC"/>
    <property type="match status" value="1"/>
</dbReference>